<reference evidence="3 4" key="1">
    <citation type="submission" date="2021-07" db="EMBL/GenBank/DDBJ databases">
        <title>Paenibacillus radiodurans sp. nov., isolated from the southeastern edge of Tengger Desert.</title>
        <authorList>
            <person name="Zhang G."/>
        </authorList>
    </citation>
    <scope>NUCLEOTIDE SEQUENCE [LARGE SCALE GENOMIC DNA]</scope>
    <source>
        <strain evidence="3 4">CCM 7311</strain>
    </source>
</reference>
<evidence type="ECO:0000259" key="2">
    <source>
        <dbReference type="Pfam" id="PF13229"/>
    </source>
</evidence>
<dbReference type="InterPro" id="IPR006626">
    <property type="entry name" value="PbH1"/>
</dbReference>
<dbReference type="Pfam" id="PF13229">
    <property type="entry name" value="Beta_helix"/>
    <property type="match status" value="1"/>
</dbReference>
<feature type="chain" id="PRO_5046268999" evidence="1">
    <location>
        <begin position="21"/>
        <end position="708"/>
    </location>
</feature>
<dbReference type="EMBL" id="JAHZIK010000480">
    <property type="protein sequence ID" value="MBW7456014.1"/>
    <property type="molecule type" value="Genomic_DNA"/>
</dbReference>
<dbReference type="Proteomes" id="UP001519887">
    <property type="component" value="Unassembled WGS sequence"/>
</dbReference>
<organism evidence="3 4">
    <name type="scientific">Paenibacillus sepulcri</name>
    <dbReference type="NCBI Taxonomy" id="359917"/>
    <lineage>
        <taxon>Bacteria</taxon>
        <taxon>Bacillati</taxon>
        <taxon>Bacillota</taxon>
        <taxon>Bacilli</taxon>
        <taxon>Bacillales</taxon>
        <taxon>Paenibacillaceae</taxon>
        <taxon>Paenibacillus</taxon>
    </lineage>
</organism>
<evidence type="ECO:0000313" key="4">
    <source>
        <dbReference type="Proteomes" id="UP001519887"/>
    </source>
</evidence>
<dbReference type="SMART" id="SM00710">
    <property type="entry name" value="PbH1"/>
    <property type="match status" value="8"/>
</dbReference>
<proteinExistence type="predicted"/>
<dbReference type="InterPro" id="IPR039448">
    <property type="entry name" value="Beta_helix"/>
</dbReference>
<evidence type="ECO:0000256" key="1">
    <source>
        <dbReference type="SAM" id="SignalP"/>
    </source>
</evidence>
<keyword evidence="4" id="KW-1185">Reference proteome</keyword>
<dbReference type="InterPro" id="IPR012334">
    <property type="entry name" value="Pectin_lyas_fold"/>
</dbReference>
<protein>
    <submittedName>
        <fullName evidence="3">Right-handed parallel beta-helix repeat-containing protein</fullName>
    </submittedName>
</protein>
<feature type="signal peptide" evidence="1">
    <location>
        <begin position="1"/>
        <end position="20"/>
    </location>
</feature>
<keyword evidence="1" id="KW-0732">Signal</keyword>
<sequence length="708" mass="76133">MKIKMLAAAFIMMISLVWHPGFSTTTAEGAEAARIPYLIELSRFGIYNNGTHPVETTKGINAALQWAHQNNIQAASLPSGKYLIDKNSRINMVGNMRFELPSDAVLQKETNGREAYEIMYIGYGADNVTLKGGTYRGDKDTHDFTKKDSPHTSGTHESGYGIQTQGAINLTIDGIKAINLTGDGLALGGKNTLVKDLYEGNFVSGGIDDLGRPVADAKKIRTKAQLDFSNPIFKTERQFELANPVNLPNVVDLVFYNAAGGFIKKLPNVKMRDLIDIPAKASSFHLVYAKAGTKGAYMEFWNRALTRNALVTNSEFAFNRRQGITVGGADNVTISKNILHDIKGVAPQSGIDVEGGFGENGNRNSNINIKNNRFYNNAAYDVILYDGRDAVVEGNELGSKGAIGLAVSEPFTGARVINNHFDGSRISATNDAAFIGNQMNDSYTYFEGPNITIDGMVLKDSRFAVTSKVPFGVSVSNITMYNNKKSDSGLAVWGQPIRITNMTIHGEPTLRAVVGGAVGSIFDNLKVLGFNSEYGLSLPPGTYNGCMLEGAEGGKFGSIQAVAGGKYVFDKCTFISNSTVNTNFLGEHPQLDLTIKNSVFKVRGNSQAINVQSAANVTLENNSITADKLTSTSMELIKLNDYWKRGDPFDILKASVVGNRVVSNIAAVGISTVNAGVGAPAYTIKNNSLHAAILSLKSNDKASGNTKS</sequence>
<dbReference type="InterPro" id="IPR011050">
    <property type="entry name" value="Pectin_lyase_fold/virulence"/>
</dbReference>
<accession>A0ABS7C532</accession>
<name>A0ABS7C532_9BACL</name>
<dbReference type="RefSeq" id="WP_210038022.1">
    <property type="nucleotide sequence ID" value="NZ_JBHLVU010000022.1"/>
</dbReference>
<evidence type="ECO:0000313" key="3">
    <source>
        <dbReference type="EMBL" id="MBW7456014.1"/>
    </source>
</evidence>
<feature type="domain" description="Right handed beta helix" evidence="2">
    <location>
        <begin position="308"/>
        <end position="422"/>
    </location>
</feature>
<dbReference type="Gene3D" id="2.160.20.10">
    <property type="entry name" value="Single-stranded right-handed beta-helix, Pectin lyase-like"/>
    <property type="match status" value="3"/>
</dbReference>
<dbReference type="SUPFAM" id="SSF51126">
    <property type="entry name" value="Pectin lyase-like"/>
    <property type="match status" value="2"/>
</dbReference>
<comment type="caution">
    <text evidence="3">The sequence shown here is derived from an EMBL/GenBank/DDBJ whole genome shotgun (WGS) entry which is preliminary data.</text>
</comment>
<gene>
    <name evidence="3" type="ORF">K0U00_18455</name>
</gene>